<dbReference type="EMBL" id="JANYMP010000015">
    <property type="protein sequence ID" value="MCS7480831.1"/>
    <property type="molecule type" value="Genomic_DNA"/>
</dbReference>
<dbReference type="CDD" id="cd19081">
    <property type="entry name" value="AKR_AKR9C1"/>
    <property type="match status" value="1"/>
</dbReference>
<dbReference type="FunFam" id="3.20.20.100:FF:000004">
    <property type="entry name" value="Oxidoreductase, aldo/keto reductase"/>
    <property type="match status" value="1"/>
</dbReference>
<feature type="domain" description="NADP-dependent oxidoreductase" evidence="2">
    <location>
        <begin position="13"/>
        <end position="300"/>
    </location>
</feature>
<keyword evidence="1" id="KW-0560">Oxidoreductase</keyword>
<dbReference type="Pfam" id="PF00248">
    <property type="entry name" value="Aldo_ket_red"/>
    <property type="match status" value="1"/>
</dbReference>
<dbReference type="InterPro" id="IPR023210">
    <property type="entry name" value="NADP_OxRdtase_dom"/>
</dbReference>
<gene>
    <name evidence="3" type="ORF">NZH93_28575</name>
</gene>
<evidence type="ECO:0000313" key="3">
    <source>
        <dbReference type="EMBL" id="MCS7480831.1"/>
    </source>
</evidence>
<evidence type="ECO:0000259" key="2">
    <source>
        <dbReference type="Pfam" id="PF00248"/>
    </source>
</evidence>
<name>A0A9X2VQ95_9PSEU</name>
<proteinExistence type="predicted"/>
<dbReference type="GO" id="GO:0005829">
    <property type="term" value="C:cytosol"/>
    <property type="evidence" value="ECO:0007669"/>
    <property type="project" value="TreeGrafter"/>
</dbReference>
<evidence type="ECO:0000256" key="1">
    <source>
        <dbReference type="ARBA" id="ARBA00023002"/>
    </source>
</evidence>
<dbReference type="SUPFAM" id="SSF51430">
    <property type="entry name" value="NAD(P)-linked oxidoreductase"/>
    <property type="match status" value="1"/>
</dbReference>
<dbReference type="InterPro" id="IPR020471">
    <property type="entry name" value="AKR"/>
</dbReference>
<evidence type="ECO:0000313" key="4">
    <source>
        <dbReference type="Proteomes" id="UP001141259"/>
    </source>
</evidence>
<dbReference type="Proteomes" id="UP001141259">
    <property type="component" value="Unassembled WGS sequence"/>
</dbReference>
<comment type="caution">
    <text evidence="3">The sequence shown here is derived from an EMBL/GenBank/DDBJ whole genome shotgun (WGS) entry which is preliminary data.</text>
</comment>
<keyword evidence="4" id="KW-1185">Reference proteome</keyword>
<sequence>MAKLGNSDLDVSRLTLGGNVFGGNADEEQSFAVLDAFTAAGGNSVDTADLYTGGASETIIGRWLAARGNRADVVIATKVGMVKGMDNLKAENIKAAAEGSLKRLGVDHIDLYYAHQDDLDTPTEESLAAFDELVRAGKVRQIAASNFSAERLAAALEISQREGFARFVALQPEYNLVVRSSYEGAVADVVAANGLSTLPYFGLAKGFLTGKYRPGVEVDSKRAAGATKYLDDRGLRVLAALDEISAARATSIAAVALAWLTAQPNVPSALASARTPEQLAELVPALDLALSPAEVQRLTDASV</sequence>
<dbReference type="GO" id="GO:0016491">
    <property type="term" value="F:oxidoreductase activity"/>
    <property type="evidence" value="ECO:0007669"/>
    <property type="project" value="UniProtKB-KW"/>
</dbReference>
<organism evidence="3 4">
    <name type="scientific">Umezawaea endophytica</name>
    <dbReference type="NCBI Taxonomy" id="1654476"/>
    <lineage>
        <taxon>Bacteria</taxon>
        <taxon>Bacillati</taxon>
        <taxon>Actinomycetota</taxon>
        <taxon>Actinomycetes</taxon>
        <taxon>Pseudonocardiales</taxon>
        <taxon>Pseudonocardiaceae</taxon>
        <taxon>Umezawaea</taxon>
    </lineage>
</organism>
<dbReference type="PANTHER" id="PTHR43364:SF6">
    <property type="entry name" value="OXIDOREDUCTASE-RELATED"/>
    <property type="match status" value="1"/>
</dbReference>
<dbReference type="PANTHER" id="PTHR43364">
    <property type="entry name" value="NADH-SPECIFIC METHYLGLYOXAL REDUCTASE-RELATED"/>
    <property type="match status" value="1"/>
</dbReference>
<dbReference type="Gene3D" id="3.20.20.100">
    <property type="entry name" value="NADP-dependent oxidoreductase domain"/>
    <property type="match status" value="1"/>
</dbReference>
<dbReference type="AlphaFoldDB" id="A0A9X2VQ95"/>
<dbReference type="InterPro" id="IPR050523">
    <property type="entry name" value="AKR_Detox_Biosynth"/>
</dbReference>
<dbReference type="PRINTS" id="PR00069">
    <property type="entry name" value="ALDKETRDTASE"/>
</dbReference>
<dbReference type="InterPro" id="IPR036812">
    <property type="entry name" value="NAD(P)_OxRdtase_dom_sf"/>
</dbReference>
<dbReference type="RefSeq" id="WP_259626320.1">
    <property type="nucleotide sequence ID" value="NZ_JANYMP010000015.1"/>
</dbReference>
<reference evidence="3" key="1">
    <citation type="submission" date="2022-08" db="EMBL/GenBank/DDBJ databases">
        <authorList>
            <person name="Tistechok S."/>
            <person name="Samborskyy M."/>
            <person name="Roman I."/>
        </authorList>
    </citation>
    <scope>NUCLEOTIDE SEQUENCE</scope>
    <source>
        <strain evidence="3">DSM 103496</strain>
    </source>
</reference>
<accession>A0A9X2VQ95</accession>
<protein>
    <submittedName>
        <fullName evidence="3">Aldo/keto reductase</fullName>
    </submittedName>
</protein>